<accession>A0A672HHA3</accession>
<proteinExistence type="predicted"/>
<feature type="compositionally biased region" description="Polar residues" evidence="1">
    <location>
        <begin position="416"/>
        <end position="438"/>
    </location>
</feature>
<sequence>MDDLENELCSLDEDLHEDSDFIENDSKKRKKPKLPLANVMRGDAVRETGFHRNTRMCLEHIRDAMLHHRWQEAAEYMACYSQILEDTAHNKAPQNKETVWRIGTEILHHHPKSTLADYKNIYERMKQSGIRHYLMICLEQSFHLMLHGHVADAKQQLSAGESWRYGKESAAQHQRIKLVQAYRSLLDYVSWCEKKSTASGSKYFDSDDHHSVHSYFRQASVSLRDILKSPGVWDPFILSYVEMLEFYEAHDEALKMLNDYAYDSSFPPNPNAHVYLYQYLKRHNAPEKNLMKVLKVLYALVPSHELALEYTSLLLRSEKSNAAHIALEVVLHMLDFACWRRNLGVWEQLQTIIQQLQTKADWQGVVTEKMAPRKDWWPALHFTSSHASQDSGENPELFRVKSSLSEVLLPDCSLKYTTEQKTNGKTPDSTTSGNNKVPMSSGGKRKLLKRRLDE</sequence>
<organism evidence="2 3">
    <name type="scientific">Salarias fasciatus</name>
    <name type="common">Jewelled blenny</name>
    <name type="synonym">Blennius fasciatus</name>
    <dbReference type="NCBI Taxonomy" id="181472"/>
    <lineage>
        <taxon>Eukaryota</taxon>
        <taxon>Metazoa</taxon>
        <taxon>Chordata</taxon>
        <taxon>Craniata</taxon>
        <taxon>Vertebrata</taxon>
        <taxon>Euteleostomi</taxon>
        <taxon>Actinopterygii</taxon>
        <taxon>Neopterygii</taxon>
        <taxon>Teleostei</taxon>
        <taxon>Neoteleostei</taxon>
        <taxon>Acanthomorphata</taxon>
        <taxon>Ovalentaria</taxon>
        <taxon>Blenniimorphae</taxon>
        <taxon>Blenniiformes</taxon>
        <taxon>Blennioidei</taxon>
        <taxon>Blenniidae</taxon>
        <taxon>Salariinae</taxon>
        <taxon>Salarias</taxon>
    </lineage>
</organism>
<feature type="region of interest" description="Disordered" evidence="1">
    <location>
        <begin position="416"/>
        <end position="454"/>
    </location>
</feature>
<dbReference type="PANTHER" id="PTHR32122:SF1">
    <property type="entry name" value="TATA BOX-BINDING PROTEIN-ASSOCIATED FACTOR RNA POLYMERASE I SUBUNIT A"/>
    <property type="match status" value="1"/>
</dbReference>
<dbReference type="OMA" id="STRICLE"/>
<protein>
    <recommendedName>
        <fullName evidence="4">TATA box binding protein (TBP)-associated factor, RNA polymerase I, A</fullName>
    </recommendedName>
</protein>
<dbReference type="InterPro" id="IPR039495">
    <property type="entry name" value="TAF1A"/>
</dbReference>
<dbReference type="Pfam" id="PF14929">
    <property type="entry name" value="TAF1_subA"/>
    <property type="match status" value="1"/>
</dbReference>
<dbReference type="GeneID" id="115401823"/>
<dbReference type="GO" id="GO:0000120">
    <property type="term" value="C:RNA polymerase I transcription regulator complex"/>
    <property type="evidence" value="ECO:0007669"/>
    <property type="project" value="InterPro"/>
</dbReference>
<dbReference type="OrthoDB" id="6272197at2759"/>
<evidence type="ECO:0000256" key="1">
    <source>
        <dbReference type="SAM" id="MobiDB-lite"/>
    </source>
</evidence>
<dbReference type="RefSeq" id="XP_029966028.1">
    <property type="nucleotide sequence ID" value="XM_030110168.1"/>
</dbReference>
<dbReference type="Proteomes" id="UP000472267">
    <property type="component" value="Chromosome 15"/>
</dbReference>
<dbReference type="InterPro" id="IPR052669">
    <property type="entry name" value="SL1/TIF-IB_Component"/>
</dbReference>
<reference evidence="2" key="2">
    <citation type="submission" date="2025-08" db="UniProtKB">
        <authorList>
            <consortium name="Ensembl"/>
        </authorList>
    </citation>
    <scope>IDENTIFICATION</scope>
</reference>
<dbReference type="GO" id="GO:0006360">
    <property type="term" value="P:transcription by RNA polymerase I"/>
    <property type="evidence" value="ECO:0007669"/>
    <property type="project" value="InterPro"/>
</dbReference>
<feature type="compositionally biased region" description="Basic residues" evidence="1">
    <location>
        <begin position="443"/>
        <end position="454"/>
    </location>
</feature>
<evidence type="ECO:0000313" key="2">
    <source>
        <dbReference type="Ensembl" id="ENSSFAP00005028305.1"/>
    </source>
</evidence>
<dbReference type="Ensembl" id="ENSSFAT00005029366.1">
    <property type="protein sequence ID" value="ENSSFAP00005028305.1"/>
    <property type="gene ID" value="ENSSFAG00005014452.1"/>
</dbReference>
<dbReference type="AlphaFoldDB" id="A0A672HHA3"/>
<dbReference type="PANTHER" id="PTHR32122">
    <property type="entry name" value="TATA BOX-BINDING PROTEIN ASSOCIATED FACTOR RNA POLYMERASE I SUBUNIT A"/>
    <property type="match status" value="1"/>
</dbReference>
<name>A0A672HHA3_SALFA</name>
<reference evidence="2" key="3">
    <citation type="submission" date="2025-09" db="UniProtKB">
        <authorList>
            <consortium name="Ensembl"/>
        </authorList>
    </citation>
    <scope>IDENTIFICATION</scope>
</reference>
<keyword evidence="3" id="KW-1185">Reference proteome</keyword>
<dbReference type="CTD" id="9015"/>
<dbReference type="InParanoid" id="A0A672HHA3"/>
<reference evidence="2" key="1">
    <citation type="submission" date="2019-06" db="EMBL/GenBank/DDBJ databases">
        <authorList>
            <consortium name="Wellcome Sanger Institute Data Sharing"/>
        </authorList>
    </citation>
    <scope>NUCLEOTIDE SEQUENCE [LARGE SCALE GENOMIC DNA]</scope>
</reference>
<evidence type="ECO:0008006" key="4">
    <source>
        <dbReference type="Google" id="ProtNLM"/>
    </source>
</evidence>
<evidence type="ECO:0000313" key="3">
    <source>
        <dbReference type="Proteomes" id="UP000472267"/>
    </source>
</evidence>
<gene>
    <name evidence="2" type="primary">taf1a</name>
</gene>